<organism evidence="2 3">
    <name type="scientific">Hypholoma sublateritium (strain FD-334 SS-4)</name>
    <dbReference type="NCBI Taxonomy" id="945553"/>
    <lineage>
        <taxon>Eukaryota</taxon>
        <taxon>Fungi</taxon>
        <taxon>Dikarya</taxon>
        <taxon>Basidiomycota</taxon>
        <taxon>Agaricomycotina</taxon>
        <taxon>Agaricomycetes</taxon>
        <taxon>Agaricomycetidae</taxon>
        <taxon>Agaricales</taxon>
        <taxon>Agaricineae</taxon>
        <taxon>Strophariaceae</taxon>
        <taxon>Hypholoma</taxon>
    </lineage>
</organism>
<name>A0A0D2LPW2_HYPSF</name>
<accession>A0A0D2LPW2</accession>
<evidence type="ECO:0000256" key="1">
    <source>
        <dbReference type="SAM" id="SignalP"/>
    </source>
</evidence>
<keyword evidence="3" id="KW-1185">Reference proteome</keyword>
<dbReference type="AlphaFoldDB" id="A0A0D2LPW2"/>
<protein>
    <submittedName>
        <fullName evidence="2">Uncharacterized protein</fullName>
    </submittedName>
</protein>
<keyword evidence="1" id="KW-0732">Signal</keyword>
<evidence type="ECO:0000313" key="2">
    <source>
        <dbReference type="EMBL" id="KJA12833.1"/>
    </source>
</evidence>
<reference evidence="3" key="1">
    <citation type="submission" date="2014-04" db="EMBL/GenBank/DDBJ databases">
        <title>Evolutionary Origins and Diversification of the Mycorrhizal Mutualists.</title>
        <authorList>
            <consortium name="DOE Joint Genome Institute"/>
            <consortium name="Mycorrhizal Genomics Consortium"/>
            <person name="Kohler A."/>
            <person name="Kuo A."/>
            <person name="Nagy L.G."/>
            <person name="Floudas D."/>
            <person name="Copeland A."/>
            <person name="Barry K.W."/>
            <person name="Cichocki N."/>
            <person name="Veneault-Fourrey C."/>
            <person name="LaButti K."/>
            <person name="Lindquist E.A."/>
            <person name="Lipzen A."/>
            <person name="Lundell T."/>
            <person name="Morin E."/>
            <person name="Murat C."/>
            <person name="Riley R."/>
            <person name="Ohm R."/>
            <person name="Sun H."/>
            <person name="Tunlid A."/>
            <person name="Henrissat B."/>
            <person name="Grigoriev I.V."/>
            <person name="Hibbett D.S."/>
            <person name="Martin F."/>
        </authorList>
    </citation>
    <scope>NUCLEOTIDE SEQUENCE [LARGE SCALE GENOMIC DNA]</scope>
    <source>
        <strain evidence="3">FD-334 SS-4</strain>
    </source>
</reference>
<dbReference type="Proteomes" id="UP000054270">
    <property type="component" value="Unassembled WGS sequence"/>
</dbReference>
<dbReference type="EMBL" id="KN817880">
    <property type="protein sequence ID" value="KJA12833.1"/>
    <property type="molecule type" value="Genomic_DNA"/>
</dbReference>
<proteinExistence type="predicted"/>
<sequence length="157" mass="17889">MFVKFATHVLAVASIAASSIPVARQASNTVTCIRVLDPQSAVPVGTSLKAKFNFQVSCDDILLDHREPTEVDVFTNTVVSTYISFEVLRLGREKQLLVSHGENLPRKPCEVIRQVRELIDNLFFVVHRYTQLSLDREDAWLVRPLQLRTQMESKMQY</sequence>
<evidence type="ECO:0000313" key="3">
    <source>
        <dbReference type="Proteomes" id="UP000054270"/>
    </source>
</evidence>
<feature type="signal peptide" evidence="1">
    <location>
        <begin position="1"/>
        <end position="25"/>
    </location>
</feature>
<feature type="chain" id="PRO_5002264042" evidence="1">
    <location>
        <begin position="26"/>
        <end position="157"/>
    </location>
</feature>
<gene>
    <name evidence="2" type="ORF">HYPSUDRAFT_60209</name>
</gene>